<evidence type="ECO:0000256" key="3">
    <source>
        <dbReference type="ARBA" id="ARBA00022475"/>
    </source>
</evidence>
<organism evidence="9 10">
    <name type="scientific">Pisolithus microcarpus 441</name>
    <dbReference type="NCBI Taxonomy" id="765257"/>
    <lineage>
        <taxon>Eukaryota</taxon>
        <taxon>Fungi</taxon>
        <taxon>Dikarya</taxon>
        <taxon>Basidiomycota</taxon>
        <taxon>Agaricomycotina</taxon>
        <taxon>Agaricomycetes</taxon>
        <taxon>Agaricomycetidae</taxon>
        <taxon>Boletales</taxon>
        <taxon>Sclerodermatineae</taxon>
        <taxon>Pisolithaceae</taxon>
        <taxon>Pisolithus</taxon>
    </lineage>
</organism>
<evidence type="ECO:0000313" key="9">
    <source>
        <dbReference type="EMBL" id="KIK27833.1"/>
    </source>
</evidence>
<feature type="transmembrane region" description="Helical" evidence="7">
    <location>
        <begin position="243"/>
        <end position="265"/>
    </location>
</feature>
<evidence type="ECO:0000256" key="6">
    <source>
        <dbReference type="ARBA" id="ARBA00023136"/>
    </source>
</evidence>
<feature type="transmembrane region" description="Helical" evidence="7">
    <location>
        <begin position="74"/>
        <end position="103"/>
    </location>
</feature>
<reference evidence="10" key="2">
    <citation type="submission" date="2015-01" db="EMBL/GenBank/DDBJ databases">
        <title>Evolutionary Origins and Diversification of the Mycorrhizal Mutualists.</title>
        <authorList>
            <consortium name="DOE Joint Genome Institute"/>
            <consortium name="Mycorrhizal Genomics Consortium"/>
            <person name="Kohler A."/>
            <person name="Kuo A."/>
            <person name="Nagy L.G."/>
            <person name="Floudas D."/>
            <person name="Copeland A."/>
            <person name="Barry K.W."/>
            <person name="Cichocki N."/>
            <person name="Veneault-Fourrey C."/>
            <person name="LaButti K."/>
            <person name="Lindquist E.A."/>
            <person name="Lipzen A."/>
            <person name="Lundell T."/>
            <person name="Morin E."/>
            <person name="Murat C."/>
            <person name="Riley R."/>
            <person name="Ohm R."/>
            <person name="Sun H."/>
            <person name="Tunlid A."/>
            <person name="Henrissat B."/>
            <person name="Grigoriev I.V."/>
            <person name="Hibbett D.S."/>
            <person name="Martin F."/>
        </authorList>
    </citation>
    <scope>NUCLEOTIDE SEQUENCE [LARGE SCALE GENOMIC DNA]</scope>
    <source>
        <strain evidence="10">441</strain>
    </source>
</reference>
<evidence type="ECO:0000256" key="7">
    <source>
        <dbReference type="SAM" id="Phobius"/>
    </source>
</evidence>
<feature type="transmembrane region" description="Helical" evidence="7">
    <location>
        <begin position="35"/>
        <end position="54"/>
    </location>
</feature>
<sequence length="289" mass="31282">MDGSAIATLVIFIVSIGFVIHPVSIPTRVRSIPRVHLNLTTAPILAIAILWASQCIDSAVIRNGIVGTGGVKPYNILILFFSLAYMAITLDTTGILEAAAFWVSNKGGSNGRKSYFYFYVMLTLLSILLGNDPVILSGTAFLAYYTTAARVEPMPWLMSEFAAANTASMVLFVGNPTNVVICEGFSVNNAAYTAYTILPFIACNIVCFGALAGQYHSDRHVPRKLDKKADVDPRSALRNVTGAWVGSVILGSALIVCLVVSFFGIDRRTTTRSPVTRCRIPKDRLPQKP</sequence>
<evidence type="ECO:0000256" key="5">
    <source>
        <dbReference type="ARBA" id="ARBA00022989"/>
    </source>
</evidence>
<evidence type="ECO:0000256" key="1">
    <source>
        <dbReference type="ARBA" id="ARBA00004651"/>
    </source>
</evidence>
<dbReference type="Pfam" id="PF03600">
    <property type="entry name" value="CitMHS"/>
    <property type="match status" value="1"/>
</dbReference>
<comment type="subcellular location">
    <subcellularLocation>
        <location evidence="1">Cell membrane</location>
        <topology evidence="1">Multi-pass membrane protein</topology>
    </subcellularLocation>
</comment>
<keyword evidence="4 7" id="KW-0812">Transmembrane</keyword>
<reference evidence="9 10" key="1">
    <citation type="submission" date="2014-04" db="EMBL/GenBank/DDBJ databases">
        <authorList>
            <consortium name="DOE Joint Genome Institute"/>
            <person name="Kuo A."/>
            <person name="Kohler A."/>
            <person name="Costa M.D."/>
            <person name="Nagy L.G."/>
            <person name="Floudas D."/>
            <person name="Copeland A."/>
            <person name="Barry K.W."/>
            <person name="Cichocki N."/>
            <person name="Veneault-Fourrey C."/>
            <person name="LaButti K."/>
            <person name="Lindquist E.A."/>
            <person name="Lipzen A."/>
            <person name="Lundell T."/>
            <person name="Morin E."/>
            <person name="Murat C."/>
            <person name="Sun H."/>
            <person name="Tunlid A."/>
            <person name="Henrissat B."/>
            <person name="Grigoriev I.V."/>
            <person name="Hibbett D.S."/>
            <person name="Martin F."/>
            <person name="Nordberg H.P."/>
            <person name="Cantor M.N."/>
            <person name="Hua S.X."/>
        </authorList>
    </citation>
    <scope>NUCLEOTIDE SEQUENCE [LARGE SCALE GENOMIC DNA]</scope>
    <source>
        <strain evidence="9 10">441</strain>
    </source>
</reference>
<dbReference type="PANTHER" id="PTHR43302:SF5">
    <property type="entry name" value="TRANSPORTER ARSB-RELATED"/>
    <property type="match status" value="1"/>
</dbReference>
<evidence type="ECO:0000313" key="10">
    <source>
        <dbReference type="Proteomes" id="UP000054018"/>
    </source>
</evidence>
<keyword evidence="3" id="KW-1003">Cell membrane</keyword>
<feature type="transmembrane region" description="Helical" evidence="7">
    <location>
        <begin position="195"/>
        <end position="215"/>
    </location>
</feature>
<keyword evidence="2" id="KW-0813">Transport</keyword>
<keyword evidence="6 7" id="KW-0472">Membrane</keyword>
<feature type="transmembrane region" description="Helical" evidence="7">
    <location>
        <begin position="156"/>
        <end position="174"/>
    </location>
</feature>
<name>A0A0D0A6Z9_9AGAM</name>
<dbReference type="GO" id="GO:0055085">
    <property type="term" value="P:transmembrane transport"/>
    <property type="evidence" value="ECO:0007669"/>
    <property type="project" value="InterPro"/>
</dbReference>
<feature type="transmembrane region" description="Helical" evidence="7">
    <location>
        <begin position="115"/>
        <end position="144"/>
    </location>
</feature>
<gene>
    <name evidence="9" type="ORF">PISMIDRAFT_7832</name>
</gene>
<proteinExistence type="predicted"/>
<dbReference type="STRING" id="765257.A0A0D0A6Z9"/>
<dbReference type="AlphaFoldDB" id="A0A0D0A6Z9"/>
<keyword evidence="5 7" id="KW-1133">Transmembrane helix</keyword>
<dbReference type="HOGENOM" id="CLU_963503_0_0_1"/>
<dbReference type="InterPro" id="IPR004680">
    <property type="entry name" value="Cit_transptr-like_dom"/>
</dbReference>
<dbReference type="OrthoDB" id="442352at2759"/>
<feature type="transmembrane region" description="Helical" evidence="7">
    <location>
        <begin position="6"/>
        <end position="23"/>
    </location>
</feature>
<keyword evidence="10" id="KW-1185">Reference proteome</keyword>
<evidence type="ECO:0000256" key="2">
    <source>
        <dbReference type="ARBA" id="ARBA00022448"/>
    </source>
</evidence>
<dbReference type="GO" id="GO:0005886">
    <property type="term" value="C:plasma membrane"/>
    <property type="evidence" value="ECO:0007669"/>
    <property type="project" value="UniProtKB-SubCell"/>
</dbReference>
<protein>
    <recommendedName>
        <fullName evidence="8">Citrate transporter-like domain-containing protein</fullName>
    </recommendedName>
</protein>
<dbReference type="PANTHER" id="PTHR43302">
    <property type="entry name" value="TRANSPORTER ARSB-RELATED"/>
    <property type="match status" value="1"/>
</dbReference>
<accession>A0A0D0A6Z9</accession>
<evidence type="ECO:0000259" key="8">
    <source>
        <dbReference type="Pfam" id="PF03600"/>
    </source>
</evidence>
<dbReference type="EMBL" id="KN833694">
    <property type="protein sequence ID" value="KIK27833.1"/>
    <property type="molecule type" value="Genomic_DNA"/>
</dbReference>
<feature type="domain" description="Citrate transporter-like" evidence="8">
    <location>
        <begin position="56"/>
        <end position="263"/>
    </location>
</feature>
<dbReference type="Proteomes" id="UP000054018">
    <property type="component" value="Unassembled WGS sequence"/>
</dbReference>
<evidence type="ECO:0000256" key="4">
    <source>
        <dbReference type="ARBA" id="ARBA00022692"/>
    </source>
</evidence>